<proteinExistence type="predicted"/>
<organism evidence="1 2">
    <name type="scientific">Algivirga pacifica</name>
    <dbReference type="NCBI Taxonomy" id="1162670"/>
    <lineage>
        <taxon>Bacteria</taxon>
        <taxon>Pseudomonadati</taxon>
        <taxon>Bacteroidota</taxon>
        <taxon>Cytophagia</taxon>
        <taxon>Cytophagales</taxon>
        <taxon>Flammeovirgaceae</taxon>
        <taxon>Algivirga</taxon>
    </lineage>
</organism>
<dbReference type="Proteomes" id="UP001500298">
    <property type="component" value="Unassembled WGS sequence"/>
</dbReference>
<gene>
    <name evidence="1" type="ORF">GCM10023331_31760</name>
</gene>
<evidence type="ECO:0000313" key="1">
    <source>
        <dbReference type="EMBL" id="GAA4844565.1"/>
    </source>
</evidence>
<protein>
    <submittedName>
        <fullName evidence="1">Uncharacterized protein</fullName>
    </submittedName>
</protein>
<sequence length="184" mass="20917">MLENTENPKSPADTAHKSIDTQYVYVDANDHSLIIENSYPKGGLKYTDFMGREYMYAIFWTRITNRTTTPLELAIEFPNSLYPLSSSSDRSFRLLIPSDTMTPAKETLFNYGLDLKKTLDNHLDQPSTLKKSIGAKDISSFYVVTLFNKGVGGVLRTGLRMEGQKLFYYVNGKEIECGSITWKR</sequence>
<name>A0ABP9DIG7_9BACT</name>
<evidence type="ECO:0000313" key="2">
    <source>
        <dbReference type="Proteomes" id="UP001500298"/>
    </source>
</evidence>
<reference evidence="2" key="1">
    <citation type="journal article" date="2019" name="Int. J. Syst. Evol. Microbiol.">
        <title>The Global Catalogue of Microorganisms (GCM) 10K type strain sequencing project: providing services to taxonomists for standard genome sequencing and annotation.</title>
        <authorList>
            <consortium name="The Broad Institute Genomics Platform"/>
            <consortium name="The Broad Institute Genome Sequencing Center for Infectious Disease"/>
            <person name="Wu L."/>
            <person name="Ma J."/>
        </authorList>
    </citation>
    <scope>NUCLEOTIDE SEQUENCE [LARGE SCALE GENOMIC DNA]</scope>
    <source>
        <strain evidence="2">JCM 18326</strain>
    </source>
</reference>
<keyword evidence="2" id="KW-1185">Reference proteome</keyword>
<dbReference type="EMBL" id="BAABJX010000051">
    <property type="protein sequence ID" value="GAA4844565.1"/>
    <property type="molecule type" value="Genomic_DNA"/>
</dbReference>
<accession>A0ABP9DIG7</accession>
<comment type="caution">
    <text evidence="1">The sequence shown here is derived from an EMBL/GenBank/DDBJ whole genome shotgun (WGS) entry which is preliminary data.</text>
</comment>